<dbReference type="PATRIC" id="fig|1617426.3.peg.1179"/>
<dbReference type="GO" id="GO:0003735">
    <property type="term" value="F:structural constituent of ribosome"/>
    <property type="evidence" value="ECO:0007669"/>
    <property type="project" value="UniProtKB-UniRule"/>
</dbReference>
<evidence type="ECO:0000313" key="8">
    <source>
        <dbReference type="EMBL" id="KXK26195.1"/>
    </source>
</evidence>
<dbReference type="GO" id="GO:0022625">
    <property type="term" value="C:cytosolic large ribosomal subunit"/>
    <property type="evidence" value="ECO:0007669"/>
    <property type="project" value="UniProtKB-UniRule"/>
</dbReference>
<evidence type="ECO:0000256" key="4">
    <source>
        <dbReference type="HAMAP-Rule" id="MF_01365"/>
    </source>
</evidence>
<keyword evidence="4 6" id="KW-0694">RNA-binding</keyword>
<dbReference type="HAMAP" id="MF_01365_B">
    <property type="entry name" value="Ribosomal_uL6_B"/>
    <property type="match status" value="1"/>
</dbReference>
<dbReference type="InterPro" id="IPR020040">
    <property type="entry name" value="Ribosomal_uL6_a/b-dom"/>
</dbReference>
<evidence type="ECO:0000256" key="3">
    <source>
        <dbReference type="ARBA" id="ARBA00023274"/>
    </source>
</evidence>
<evidence type="ECO:0000313" key="9">
    <source>
        <dbReference type="Proteomes" id="UP000070457"/>
    </source>
</evidence>
<dbReference type="Gene3D" id="3.90.930.12">
    <property type="entry name" value="Ribosomal protein L6, alpha-beta domain"/>
    <property type="match status" value="2"/>
</dbReference>
<keyword evidence="4 6" id="KW-0699">rRNA-binding</keyword>
<dbReference type="EMBL" id="JYNZ01000004">
    <property type="protein sequence ID" value="KXK26195.1"/>
    <property type="molecule type" value="Genomic_DNA"/>
</dbReference>
<dbReference type="PRINTS" id="PR00059">
    <property type="entry name" value="RIBOSOMALL6"/>
</dbReference>
<protein>
    <recommendedName>
        <fullName evidence="4">Large ribosomal subunit protein uL6</fullName>
    </recommendedName>
</protein>
<dbReference type="Pfam" id="PF00347">
    <property type="entry name" value="Ribosomal_L6"/>
    <property type="match status" value="2"/>
</dbReference>
<evidence type="ECO:0000256" key="1">
    <source>
        <dbReference type="ARBA" id="ARBA00009356"/>
    </source>
</evidence>
<evidence type="ECO:0000256" key="5">
    <source>
        <dbReference type="RuleBase" id="RU003869"/>
    </source>
</evidence>
<dbReference type="STRING" id="1617426.TR69_WS6001001190"/>
<evidence type="ECO:0000256" key="2">
    <source>
        <dbReference type="ARBA" id="ARBA00022980"/>
    </source>
</evidence>
<feature type="domain" description="Large ribosomal subunit protein uL6 alpha-beta" evidence="7">
    <location>
        <begin position="98"/>
        <end position="171"/>
    </location>
</feature>
<name>A0A136LX18_9BACT</name>
<evidence type="ECO:0000259" key="7">
    <source>
        <dbReference type="Pfam" id="PF00347"/>
    </source>
</evidence>
<sequence length="187" mass="20346">MSKIGEKPIEFDAAKVTVTVEKGGEFDYLTVTVKGPKGDLKQDIAEGVKIEVADGTVTVTRESEETEDRSLHGLYRSLIANMVDGVVNGYEKRLEIHGVGFRGTQKGTAIEMNLGFSHPVTYHAPEDVTVTMEGQEVIIVTGIDKQRVGQVAAEIRDLRKPEPYKGKGIRYMGENIKRKAGKAGVAG</sequence>
<evidence type="ECO:0000256" key="6">
    <source>
        <dbReference type="RuleBase" id="RU003870"/>
    </source>
</evidence>
<feature type="domain" description="Large ribosomal subunit protein uL6 alpha-beta" evidence="7">
    <location>
        <begin position="16"/>
        <end position="88"/>
    </location>
</feature>
<dbReference type="PROSITE" id="PS00525">
    <property type="entry name" value="RIBOSOMAL_L6_1"/>
    <property type="match status" value="1"/>
</dbReference>
<reference evidence="8 9" key="1">
    <citation type="submission" date="2015-02" db="EMBL/GenBank/DDBJ databases">
        <title>Improved understanding of the partial-nitritation anammox process through 23 genomes representing the majority of the microbial community.</title>
        <authorList>
            <person name="Speth D.R."/>
            <person name="In T Zandt M."/>
            <person name="Guerrero Cruz S."/>
            <person name="Jetten M.S."/>
            <person name="Dutilh B.E."/>
        </authorList>
    </citation>
    <scope>NUCLEOTIDE SEQUENCE [LARGE SCALE GENOMIC DNA]</scope>
    <source>
        <strain evidence="8">OLB20</strain>
    </source>
</reference>
<organism evidence="8 9">
    <name type="scientific">candidate division WS6 bacterium OLB20</name>
    <dbReference type="NCBI Taxonomy" id="1617426"/>
    <lineage>
        <taxon>Bacteria</taxon>
        <taxon>Candidatus Dojkabacteria</taxon>
    </lineage>
</organism>
<keyword evidence="3 4" id="KW-0687">Ribonucleoprotein</keyword>
<accession>A0A136LX18</accession>
<dbReference type="PANTHER" id="PTHR11655:SF14">
    <property type="entry name" value="LARGE RIBOSOMAL SUBUNIT PROTEIN UL6M"/>
    <property type="match status" value="1"/>
</dbReference>
<dbReference type="FunFam" id="3.90.930.12:FF:000001">
    <property type="entry name" value="50S ribosomal protein L6"/>
    <property type="match status" value="1"/>
</dbReference>
<gene>
    <name evidence="4 8" type="primary">rplF</name>
    <name evidence="8" type="ORF">TR69_WS6001001190</name>
</gene>
<dbReference type="InterPro" id="IPR002358">
    <property type="entry name" value="Ribosomal_uL6_CS"/>
</dbReference>
<dbReference type="InterPro" id="IPR036789">
    <property type="entry name" value="Ribosomal_uL6-like_a/b-dom_sf"/>
</dbReference>
<dbReference type="PANTHER" id="PTHR11655">
    <property type="entry name" value="60S/50S RIBOSOMAL PROTEIN L6/L9"/>
    <property type="match status" value="1"/>
</dbReference>
<dbReference type="PIRSF" id="PIRSF002162">
    <property type="entry name" value="Ribosomal_L6"/>
    <property type="match status" value="1"/>
</dbReference>
<dbReference type="NCBIfam" id="TIGR03654">
    <property type="entry name" value="L6_bact"/>
    <property type="match status" value="1"/>
</dbReference>
<dbReference type="InterPro" id="IPR000702">
    <property type="entry name" value="Ribosomal_uL6-like"/>
</dbReference>
<dbReference type="AlphaFoldDB" id="A0A136LX18"/>
<proteinExistence type="inferred from homology"/>
<dbReference type="InterPro" id="IPR019906">
    <property type="entry name" value="Ribosomal_uL6_bac-type"/>
</dbReference>
<comment type="caution">
    <text evidence="8">The sequence shown here is derived from an EMBL/GenBank/DDBJ whole genome shotgun (WGS) entry which is preliminary data.</text>
</comment>
<dbReference type="SUPFAM" id="SSF56053">
    <property type="entry name" value="Ribosomal protein L6"/>
    <property type="match status" value="2"/>
</dbReference>
<comment type="function">
    <text evidence="4 6">This protein binds to the 23S rRNA, and is important in its secondary structure. It is located near the subunit interface in the base of the L7/L12 stalk, and near the tRNA binding site of the peptidyltransferase center.</text>
</comment>
<comment type="subunit">
    <text evidence="4">Part of the 50S ribosomal subunit.</text>
</comment>
<dbReference type="GO" id="GO:0019843">
    <property type="term" value="F:rRNA binding"/>
    <property type="evidence" value="ECO:0007669"/>
    <property type="project" value="UniProtKB-UniRule"/>
</dbReference>
<keyword evidence="2 4" id="KW-0689">Ribosomal protein</keyword>
<comment type="similarity">
    <text evidence="1 4 5">Belongs to the universal ribosomal protein uL6 family.</text>
</comment>
<dbReference type="Proteomes" id="UP000070457">
    <property type="component" value="Unassembled WGS sequence"/>
</dbReference>
<dbReference type="GO" id="GO:0002181">
    <property type="term" value="P:cytoplasmic translation"/>
    <property type="evidence" value="ECO:0007669"/>
    <property type="project" value="TreeGrafter"/>
</dbReference>